<evidence type="ECO:0000256" key="1">
    <source>
        <dbReference type="ARBA" id="ARBA00010541"/>
    </source>
</evidence>
<reference evidence="5" key="2">
    <citation type="journal article" date="2014" name="ISME J.">
        <title>Microbial stratification in low pH oxic and suboxic macroscopic growths along an acid mine drainage.</title>
        <authorList>
            <person name="Mendez-Garcia C."/>
            <person name="Mesa V."/>
            <person name="Sprenger R.R."/>
            <person name="Richter M."/>
            <person name="Diez M.S."/>
            <person name="Solano J."/>
            <person name="Bargiela R."/>
            <person name="Golyshina O.V."/>
            <person name="Manteca A."/>
            <person name="Ramos J.L."/>
            <person name="Gallego J.R."/>
            <person name="Llorente I."/>
            <person name="Martins Dos Santos V.A."/>
            <person name="Jensen O.N."/>
            <person name="Pelaez A.I."/>
            <person name="Sanchez J."/>
            <person name="Ferrer M."/>
        </authorList>
    </citation>
    <scope>NUCLEOTIDE SEQUENCE</scope>
</reference>
<dbReference type="GO" id="GO:0004252">
    <property type="term" value="F:serine-type endopeptidase activity"/>
    <property type="evidence" value="ECO:0007669"/>
    <property type="project" value="InterPro"/>
</dbReference>
<organism evidence="5">
    <name type="scientific">mine drainage metagenome</name>
    <dbReference type="NCBI Taxonomy" id="410659"/>
    <lineage>
        <taxon>unclassified sequences</taxon>
        <taxon>metagenomes</taxon>
        <taxon>ecological metagenomes</taxon>
    </lineage>
</organism>
<evidence type="ECO:0000256" key="3">
    <source>
        <dbReference type="ARBA" id="ARBA00022801"/>
    </source>
</evidence>
<gene>
    <name evidence="5" type="ORF">B1B_11513</name>
</gene>
<feature type="domain" description="PDZ" evidence="4">
    <location>
        <begin position="98"/>
        <end position="163"/>
    </location>
</feature>
<reference evidence="5" key="1">
    <citation type="submission" date="2013-08" db="EMBL/GenBank/DDBJ databases">
        <authorList>
            <person name="Mendez C."/>
            <person name="Richter M."/>
            <person name="Ferrer M."/>
            <person name="Sanchez J."/>
        </authorList>
    </citation>
    <scope>NUCLEOTIDE SEQUENCE</scope>
</reference>
<dbReference type="SMART" id="SM00228">
    <property type="entry name" value="PDZ"/>
    <property type="match status" value="1"/>
</dbReference>
<feature type="non-terminal residue" evidence="5">
    <location>
        <position position="1"/>
    </location>
</feature>
<keyword evidence="2" id="KW-0645">Protease</keyword>
<evidence type="ECO:0000256" key="2">
    <source>
        <dbReference type="ARBA" id="ARBA00022670"/>
    </source>
</evidence>
<dbReference type="PANTHER" id="PTHR43343:SF3">
    <property type="entry name" value="PROTEASE DO-LIKE 8, CHLOROPLASTIC"/>
    <property type="match status" value="1"/>
</dbReference>
<dbReference type="SUPFAM" id="SSF50156">
    <property type="entry name" value="PDZ domain-like"/>
    <property type="match status" value="1"/>
</dbReference>
<dbReference type="InterPro" id="IPR009003">
    <property type="entry name" value="Peptidase_S1_PA"/>
</dbReference>
<name>T1B664_9ZZZZ</name>
<comment type="caution">
    <text evidence="5">The sequence shown here is derived from an EMBL/GenBank/DDBJ whole genome shotgun (WGS) entry which is preliminary data.</text>
</comment>
<dbReference type="Pfam" id="PF13365">
    <property type="entry name" value="Trypsin_2"/>
    <property type="match status" value="1"/>
</dbReference>
<comment type="similarity">
    <text evidence="1">Belongs to the peptidase S1C family.</text>
</comment>
<dbReference type="PRINTS" id="PR00834">
    <property type="entry name" value="PROTEASES2C"/>
</dbReference>
<dbReference type="Gene3D" id="2.30.42.10">
    <property type="match status" value="1"/>
</dbReference>
<dbReference type="InterPro" id="IPR043504">
    <property type="entry name" value="Peptidase_S1_PA_chymotrypsin"/>
</dbReference>
<dbReference type="Pfam" id="PF13180">
    <property type="entry name" value="PDZ_2"/>
    <property type="match status" value="1"/>
</dbReference>
<feature type="non-terminal residue" evidence="5">
    <location>
        <position position="198"/>
    </location>
</feature>
<keyword evidence="3" id="KW-0378">Hydrolase</keyword>
<dbReference type="PROSITE" id="PS50106">
    <property type="entry name" value="PDZ"/>
    <property type="match status" value="1"/>
</dbReference>
<dbReference type="GO" id="GO:0006508">
    <property type="term" value="P:proteolysis"/>
    <property type="evidence" value="ECO:0007669"/>
    <property type="project" value="UniProtKB-KW"/>
</dbReference>
<dbReference type="InterPro" id="IPR036034">
    <property type="entry name" value="PDZ_sf"/>
</dbReference>
<dbReference type="Gene3D" id="2.40.10.10">
    <property type="entry name" value="Trypsin-like serine proteases"/>
    <property type="match status" value="1"/>
</dbReference>
<accession>T1B664</accession>
<dbReference type="InterPro" id="IPR001940">
    <property type="entry name" value="Peptidase_S1C"/>
</dbReference>
<dbReference type="AlphaFoldDB" id="T1B664"/>
<proteinExistence type="inferred from homology"/>
<dbReference type="SUPFAM" id="SSF50494">
    <property type="entry name" value="Trypsin-like serine proteases"/>
    <property type="match status" value="1"/>
</dbReference>
<protein>
    <submittedName>
        <fullName evidence="5">Peptidase S1 and S6 chymotrypsin/Hap</fullName>
    </submittedName>
</protein>
<dbReference type="InterPro" id="IPR001478">
    <property type="entry name" value="PDZ"/>
</dbReference>
<sequence>GGLTVTAGIVSALNRSLEARDPITSAVEHLTGLIQTDAPINPGNSGGPLVNSRGQVVGINTAVAGSVSSGYQAENIGFAIAVNQVKPLMGILQRGGTAYPASRTSSKPFMGVVVESVTSTSAKADGLHVDYGALVVQTDPGAPATAAGIRPGDVIIEVSGIRIGDSAALSGALSGDVPGSVVTVIVERGSTRLTFSVK</sequence>
<evidence type="ECO:0000313" key="5">
    <source>
        <dbReference type="EMBL" id="EQD49665.1"/>
    </source>
</evidence>
<dbReference type="EMBL" id="AUZY01007493">
    <property type="protein sequence ID" value="EQD49665.1"/>
    <property type="molecule type" value="Genomic_DNA"/>
</dbReference>
<evidence type="ECO:0000259" key="4">
    <source>
        <dbReference type="PROSITE" id="PS50106"/>
    </source>
</evidence>
<dbReference type="InterPro" id="IPR051201">
    <property type="entry name" value="Chloro_Bact_Ser_Proteases"/>
</dbReference>
<dbReference type="PANTHER" id="PTHR43343">
    <property type="entry name" value="PEPTIDASE S12"/>
    <property type="match status" value="1"/>
</dbReference>